<name>A0AAX1TPQ1_9FUSO</name>
<evidence type="ECO:0000313" key="2">
    <source>
        <dbReference type="EMBL" id="SQJ00601.1"/>
    </source>
</evidence>
<feature type="signal peptide" evidence="1">
    <location>
        <begin position="1"/>
        <end position="18"/>
    </location>
</feature>
<reference evidence="2 3" key="1">
    <citation type="submission" date="2018-06" db="EMBL/GenBank/DDBJ databases">
        <authorList>
            <consortium name="Pathogen Informatics"/>
            <person name="Doyle S."/>
        </authorList>
    </citation>
    <scope>NUCLEOTIDE SEQUENCE [LARGE SCALE GENOMIC DNA]</scope>
    <source>
        <strain evidence="2 3">NCTC12112</strain>
    </source>
</reference>
<dbReference type="GeneID" id="78455473"/>
<dbReference type="RefSeq" id="WP_005976543.1">
    <property type="nucleotide sequence ID" value="NZ_BAABXY010000001.1"/>
</dbReference>
<feature type="chain" id="PRO_5043298106" description="Outer membrane protein beta-barrel domain-containing protein" evidence="1">
    <location>
        <begin position="19"/>
        <end position="167"/>
    </location>
</feature>
<dbReference type="EMBL" id="LS483487">
    <property type="protein sequence ID" value="SQJ00601.1"/>
    <property type="molecule type" value="Genomic_DNA"/>
</dbReference>
<evidence type="ECO:0000313" key="3">
    <source>
        <dbReference type="Proteomes" id="UP000249008"/>
    </source>
</evidence>
<evidence type="ECO:0008006" key="4">
    <source>
        <dbReference type="Google" id="ProtNLM"/>
    </source>
</evidence>
<organism evidence="2 3">
    <name type="scientific">Fusobacterium ulcerans</name>
    <dbReference type="NCBI Taxonomy" id="861"/>
    <lineage>
        <taxon>Bacteria</taxon>
        <taxon>Fusobacteriati</taxon>
        <taxon>Fusobacteriota</taxon>
        <taxon>Fusobacteriia</taxon>
        <taxon>Fusobacteriales</taxon>
        <taxon>Fusobacteriaceae</taxon>
        <taxon>Fusobacterium</taxon>
    </lineage>
</organism>
<dbReference type="KEGG" id="ful:C4N20_11670"/>
<sequence length="167" mass="18446">MKKILLMIFFAVSMSAFAVDGYLRIGAITETNSYNHESGSFENYAPTFSFEATQDFLLADLGAGIAYNGKTGGTDIGTVPVYLVARWNLLPVFFEPYIVLKAGRVLMTNESVRNSSPDGKGYIAGGFGVDFMPFQAELLYSETKIDGDRRGSDRLKQLSLVFGYRIF</sequence>
<keyword evidence="1" id="KW-0732">Signal</keyword>
<protein>
    <recommendedName>
        <fullName evidence="4">Outer membrane protein beta-barrel domain-containing protein</fullName>
    </recommendedName>
</protein>
<gene>
    <name evidence="2" type="ORF">NCTC12112_00895</name>
</gene>
<dbReference type="Proteomes" id="UP000249008">
    <property type="component" value="Chromosome 1"/>
</dbReference>
<proteinExistence type="predicted"/>
<dbReference type="AlphaFoldDB" id="A0AAX1TPQ1"/>
<accession>A0AAX1TPQ1</accession>
<evidence type="ECO:0000256" key="1">
    <source>
        <dbReference type="SAM" id="SignalP"/>
    </source>
</evidence>